<evidence type="ECO:0000256" key="3">
    <source>
        <dbReference type="ARBA" id="ARBA00022825"/>
    </source>
</evidence>
<feature type="domain" description="Peptidase S9 prolyl oligopeptidase catalytic" evidence="4">
    <location>
        <begin position="461"/>
        <end position="663"/>
    </location>
</feature>
<protein>
    <submittedName>
        <fullName evidence="5">S9 family peptidase</fullName>
    </submittedName>
</protein>
<reference evidence="5 6" key="1">
    <citation type="submission" date="2024-09" db="EMBL/GenBank/DDBJ databases">
        <authorList>
            <person name="Sun Q."/>
            <person name="Mori K."/>
        </authorList>
    </citation>
    <scope>NUCLEOTIDE SEQUENCE [LARGE SCALE GENOMIC DNA]</scope>
    <source>
        <strain evidence="5 6">TBRC 7907</strain>
    </source>
</reference>
<dbReference type="Pfam" id="PF00326">
    <property type="entry name" value="Peptidase_S9"/>
    <property type="match status" value="1"/>
</dbReference>
<keyword evidence="1" id="KW-0732">Signal</keyword>
<evidence type="ECO:0000256" key="2">
    <source>
        <dbReference type="ARBA" id="ARBA00022801"/>
    </source>
</evidence>
<dbReference type="PANTHER" id="PTHR42776:SF13">
    <property type="entry name" value="DIPEPTIDYL-PEPTIDASE 5"/>
    <property type="match status" value="1"/>
</dbReference>
<proteinExistence type="predicted"/>
<evidence type="ECO:0000313" key="6">
    <source>
        <dbReference type="Proteomes" id="UP001589693"/>
    </source>
</evidence>
<dbReference type="InterPro" id="IPR001375">
    <property type="entry name" value="Peptidase_S9_cat"/>
</dbReference>
<gene>
    <name evidence="5" type="ORF">ACFFQA_17790</name>
</gene>
<dbReference type="Gene3D" id="3.40.50.1820">
    <property type="entry name" value="alpha/beta hydrolase"/>
    <property type="match status" value="1"/>
</dbReference>
<keyword evidence="3" id="KW-0645">Protease</keyword>
<dbReference type="Pfam" id="PF07676">
    <property type="entry name" value="PD40"/>
    <property type="match status" value="1"/>
</dbReference>
<organism evidence="5 6">
    <name type="scientific">Allokutzneria oryzae</name>
    <dbReference type="NCBI Taxonomy" id="1378989"/>
    <lineage>
        <taxon>Bacteria</taxon>
        <taxon>Bacillati</taxon>
        <taxon>Actinomycetota</taxon>
        <taxon>Actinomycetes</taxon>
        <taxon>Pseudonocardiales</taxon>
        <taxon>Pseudonocardiaceae</taxon>
        <taxon>Allokutzneria</taxon>
    </lineage>
</organism>
<keyword evidence="6" id="KW-1185">Reference proteome</keyword>
<accession>A0ABV5ZZG3</accession>
<sequence>MTPDANQSAFDDLDAFVGLPRIEGLRLAPDGRRLVVGVALPDPEKARYTKALWEVDPAGQRPARRLTRSAQGESAVAFTPDGDLLFVSSRPRQGGDDDQPGPALWSLPASGGDARVVASPAGGVRGVVVSRSGTVVLGSNLMPSARGFAEDEEIRAARRKSGVSVILHEENPIRYWDHDLGPDRTRLLATQITEDAAELRDVTGHVGRALWDYSSWDISPDGGTVVASWAVAESGGSQRQTLVAIDVATGERRTLADDPTVQYGAPRVSPDGSQVAFEVSERSTPQAPGDCWIAVVPLAGGPVRHLTKDWDRWPHLACWTPDGSALLAVAADNGRAPLWRIDVATGEHTRLTPGDGAYSDVQVSPDGRWVYALRSAVDSPPAPVRLAMDGSSGVEPLLGPAEALGVTLPLPGRLEEITTTGEDGTPVRAWIALPDNASADAPAPLVLSIHGGPVMSVNSWSWRANPWVYVAKGYAVLLPDFALSIGYGLDFVKRGWGQWGGAPYTDLMAITDAAQERPDVDSSRAAAIGASFGGYMANWVAGHTTRFSAIVSHASVWMLDTTADVEYEFRREMTPESIDANSPHHFVDAITTPMLLIHGDKDYRVPIGEALRLWWDLAARLKAEDGSGPHKFLYFPDENHWILTPTHSKIWYSTVLAFFDHHVLGEEWRRPELLG</sequence>
<evidence type="ECO:0000313" key="5">
    <source>
        <dbReference type="EMBL" id="MFB9905790.1"/>
    </source>
</evidence>
<keyword evidence="2" id="KW-0378">Hydrolase</keyword>
<dbReference type="Proteomes" id="UP001589693">
    <property type="component" value="Unassembled WGS sequence"/>
</dbReference>
<dbReference type="SUPFAM" id="SSF82171">
    <property type="entry name" value="DPP6 N-terminal domain-like"/>
    <property type="match status" value="1"/>
</dbReference>
<dbReference type="InterPro" id="IPR029058">
    <property type="entry name" value="AB_hydrolase_fold"/>
</dbReference>
<evidence type="ECO:0000259" key="4">
    <source>
        <dbReference type="Pfam" id="PF00326"/>
    </source>
</evidence>
<dbReference type="Gene3D" id="2.120.10.30">
    <property type="entry name" value="TolB, C-terminal domain"/>
    <property type="match status" value="2"/>
</dbReference>
<comment type="caution">
    <text evidence="5">The sequence shown here is derived from an EMBL/GenBank/DDBJ whole genome shotgun (WGS) entry which is preliminary data.</text>
</comment>
<dbReference type="InterPro" id="IPR011042">
    <property type="entry name" value="6-blade_b-propeller_TolB-like"/>
</dbReference>
<evidence type="ECO:0000256" key="1">
    <source>
        <dbReference type="ARBA" id="ARBA00022729"/>
    </source>
</evidence>
<dbReference type="EMBL" id="JBHLZU010000015">
    <property type="protein sequence ID" value="MFB9905790.1"/>
    <property type="molecule type" value="Genomic_DNA"/>
</dbReference>
<dbReference type="PANTHER" id="PTHR42776">
    <property type="entry name" value="SERINE PEPTIDASE S9 FAMILY MEMBER"/>
    <property type="match status" value="1"/>
</dbReference>
<dbReference type="SUPFAM" id="SSF53474">
    <property type="entry name" value="alpha/beta-Hydrolases"/>
    <property type="match status" value="1"/>
</dbReference>
<name>A0ABV5ZZG3_9PSEU</name>
<keyword evidence="3" id="KW-0720">Serine protease</keyword>
<dbReference type="InterPro" id="IPR011659">
    <property type="entry name" value="WD40"/>
</dbReference>
<dbReference type="RefSeq" id="WP_377853143.1">
    <property type="nucleotide sequence ID" value="NZ_JBHLZU010000015.1"/>
</dbReference>